<sequence>MSKDEVQDDARPELPVEVAEAVLDELRGIQAILADAERQARAWAERLHAASRPPDVLTP</sequence>
<proteinExistence type="predicted"/>
<gene>
    <name evidence="1" type="ORF">SOCEGT47_038840</name>
</gene>
<dbReference type="RefSeq" id="WP_129348469.1">
    <property type="nucleotide sequence ID" value="NZ_CP012670.1"/>
</dbReference>
<protein>
    <submittedName>
        <fullName evidence="1">Uncharacterized protein</fullName>
    </submittedName>
</protein>
<evidence type="ECO:0000313" key="1">
    <source>
        <dbReference type="EMBL" id="AUX23361.1"/>
    </source>
</evidence>
<organism evidence="1 2">
    <name type="scientific">Sorangium cellulosum</name>
    <name type="common">Polyangium cellulosum</name>
    <dbReference type="NCBI Taxonomy" id="56"/>
    <lineage>
        <taxon>Bacteria</taxon>
        <taxon>Pseudomonadati</taxon>
        <taxon>Myxococcota</taxon>
        <taxon>Polyangia</taxon>
        <taxon>Polyangiales</taxon>
        <taxon>Polyangiaceae</taxon>
        <taxon>Sorangium</taxon>
    </lineage>
</organism>
<dbReference type="AlphaFoldDB" id="A0A4P2Q2L9"/>
<evidence type="ECO:0000313" key="2">
    <source>
        <dbReference type="Proteomes" id="UP000295781"/>
    </source>
</evidence>
<dbReference type="Proteomes" id="UP000295781">
    <property type="component" value="Chromosome"/>
</dbReference>
<accession>A0A4P2Q2L9</accession>
<reference evidence="1 2" key="1">
    <citation type="submission" date="2015-09" db="EMBL/GenBank/DDBJ databases">
        <title>Sorangium comparison.</title>
        <authorList>
            <person name="Zaburannyi N."/>
            <person name="Bunk B."/>
            <person name="Overmann J."/>
            <person name="Mueller R."/>
        </authorList>
    </citation>
    <scope>NUCLEOTIDE SEQUENCE [LARGE SCALE GENOMIC DNA]</scope>
    <source>
        <strain evidence="1 2">So ceGT47</strain>
    </source>
</reference>
<dbReference type="EMBL" id="CP012670">
    <property type="protein sequence ID" value="AUX23361.1"/>
    <property type="molecule type" value="Genomic_DNA"/>
</dbReference>
<name>A0A4P2Q2L9_SORCE</name>